<dbReference type="GO" id="GO:0005814">
    <property type="term" value="C:centriole"/>
    <property type="evidence" value="ECO:0007669"/>
    <property type="project" value="TreeGrafter"/>
</dbReference>
<dbReference type="SUPFAM" id="SSF48371">
    <property type="entry name" value="ARM repeat"/>
    <property type="match status" value="1"/>
</dbReference>
<feature type="compositionally biased region" description="Basic and acidic residues" evidence="1">
    <location>
        <begin position="129"/>
        <end position="139"/>
    </location>
</feature>
<evidence type="ECO:0000256" key="1">
    <source>
        <dbReference type="SAM" id="MobiDB-lite"/>
    </source>
</evidence>
<proteinExistence type="predicted"/>
<dbReference type="PANTHER" id="PTHR31691:SF1">
    <property type="entry name" value="ROTATIN"/>
    <property type="match status" value="1"/>
</dbReference>
<evidence type="ECO:0000313" key="3">
    <source>
        <dbReference type="Proteomes" id="UP001174909"/>
    </source>
</evidence>
<feature type="region of interest" description="Disordered" evidence="1">
    <location>
        <begin position="286"/>
        <end position="312"/>
    </location>
</feature>
<name>A0AA35RKK8_GEOBA</name>
<comment type="caution">
    <text evidence="2">The sequence shown here is derived from an EMBL/GenBank/DDBJ whole genome shotgun (WGS) entry which is preliminary data.</text>
</comment>
<feature type="region of interest" description="Disordered" evidence="1">
    <location>
        <begin position="121"/>
        <end position="145"/>
    </location>
</feature>
<dbReference type="GO" id="GO:0007099">
    <property type="term" value="P:centriole replication"/>
    <property type="evidence" value="ECO:0007669"/>
    <property type="project" value="TreeGrafter"/>
</dbReference>
<dbReference type="GO" id="GO:0010457">
    <property type="term" value="P:centriole-centriole cohesion"/>
    <property type="evidence" value="ECO:0007669"/>
    <property type="project" value="TreeGrafter"/>
</dbReference>
<protein>
    <submittedName>
        <fullName evidence="2">Rotatin</fullName>
    </submittedName>
</protein>
<dbReference type="GO" id="GO:0032053">
    <property type="term" value="P:ciliary basal body organization"/>
    <property type="evidence" value="ECO:0007669"/>
    <property type="project" value="TreeGrafter"/>
</dbReference>
<keyword evidence="3" id="KW-1185">Reference proteome</keyword>
<accession>A0AA35RKK8</accession>
<organism evidence="2 3">
    <name type="scientific">Geodia barretti</name>
    <name type="common">Barrett's horny sponge</name>
    <dbReference type="NCBI Taxonomy" id="519541"/>
    <lineage>
        <taxon>Eukaryota</taxon>
        <taxon>Metazoa</taxon>
        <taxon>Porifera</taxon>
        <taxon>Demospongiae</taxon>
        <taxon>Heteroscleromorpha</taxon>
        <taxon>Tetractinellida</taxon>
        <taxon>Astrophorina</taxon>
        <taxon>Geodiidae</taxon>
        <taxon>Geodia</taxon>
    </lineage>
</organism>
<dbReference type="Proteomes" id="UP001174909">
    <property type="component" value="Unassembled WGS sequence"/>
</dbReference>
<dbReference type="PANTHER" id="PTHR31691">
    <property type="entry name" value="ROTATIN"/>
    <property type="match status" value="1"/>
</dbReference>
<reference evidence="2" key="1">
    <citation type="submission" date="2023-03" db="EMBL/GenBank/DDBJ databases">
        <authorList>
            <person name="Steffen K."/>
            <person name="Cardenas P."/>
        </authorList>
    </citation>
    <scope>NUCLEOTIDE SEQUENCE</scope>
</reference>
<dbReference type="EMBL" id="CASHTH010001175">
    <property type="protein sequence ID" value="CAI8012301.1"/>
    <property type="molecule type" value="Genomic_DNA"/>
</dbReference>
<dbReference type="InterPro" id="IPR016024">
    <property type="entry name" value="ARM-type_fold"/>
</dbReference>
<dbReference type="InterPro" id="IPR011989">
    <property type="entry name" value="ARM-like"/>
</dbReference>
<dbReference type="GO" id="GO:0036064">
    <property type="term" value="C:ciliary basal body"/>
    <property type="evidence" value="ECO:0007669"/>
    <property type="project" value="InterPro"/>
</dbReference>
<dbReference type="Gene3D" id="1.25.10.10">
    <property type="entry name" value="Leucine-rich Repeat Variant"/>
    <property type="match status" value="1"/>
</dbReference>
<gene>
    <name evidence="2" type="ORF">GBAR_LOCUS7905</name>
</gene>
<dbReference type="GO" id="GO:0005813">
    <property type="term" value="C:centrosome"/>
    <property type="evidence" value="ECO:0007669"/>
    <property type="project" value="InterPro"/>
</dbReference>
<evidence type="ECO:0000313" key="2">
    <source>
        <dbReference type="EMBL" id="CAI8012301.1"/>
    </source>
</evidence>
<dbReference type="InterPro" id="IPR030791">
    <property type="entry name" value="Rotatin"/>
</dbReference>
<sequence>MFTSIKRRREYGYGELKKLCRLPCATTTAPSLHPTCDLFATGSLSRHPIAERTPLERKDLVQLLKIVRSPVMDDLLKRSALQQLATLLTDASLHRAALEEDTLSTVVYMFKLKLNPVDQTRAGNEVEGGEEKRGEGEGRGEEEDEERGGFWKACVRCLQLLALTSSDMRSQLSKDDSFLLGLFRATVESSSDPEFLQSSSSLLASLVFTHISQWTGDYTMQVPEHLLSRLKLTCSVGSYAQENPHQTPQILTPSQLPSPHTLSLLYHLAMSENNVDKLLRSNSAISPATSEEERGEGDARQPASPSLRPGDLESLRHLWPPSALRECLSRFRASPHQYSVASNSGAAISLVGRETEETCSNDWEEVFGRFLRVKPATEQDMDLLSHLLSYLTTLLDDSHRHRQSSSDCYPGISGGNDGGGGQVTRQLQQLFGGAVFLRWLGEETTGEESVCLQTLRSLLETHRDHNTRHTRDRLCRSVGNPKILEICAVLANSLKETICSVVSGRGEMQASFMGHGLLKKASLSLSLLARGAATTSQLPQNWLSDCFSSTNSGFQWINHLTHNRDPLVRAAGFSLLASMCGGREVGERLVRQWTPHDKLGPWGALMGVAVDRSEAELVRQQAVKVLVALTGTCHRDSLWDLLLSFTDEQQTLTGAAALELFLKHHSPVQLLVASAPDCPALSASLLQLSYNLTLSFPDLLCPRLEALGDDIILGCCDPVMSSAADPLSSAATPSPSLLHLCRSALDLLHAAVAVGSKVIRDLLLLGNNTLRLTQLLVLWRRGVRGERDVLGVCGSLLRLLACLWEKAPLELVHLVPASLVSHWDSFTAILQWSLLHPSPSPSLHTLTLSLLHSILAHKLHPPSRDLNHASFDEKLTSLLDPTHQSPSESRDVESASATCPSSSGAELCAALLDVYEGSEVKLTRQKGCGLGVGLVSLTLCLLLASSQSAKQTALKGGLLETSLEAVRGLHSQILCIDSITDRQKPASRKKDPRQVPQMCERLAIVKCLLYQSPQLKAVALESGLLSLLSAVWPQCTVSVPLAAAVLDTLTVFTAGNSGGRAALATGSRGNESLLYRIASHASHCISSHRSCVASRSAASPLSPVLVSSMTLVANCALSPEGRRVLKKAALLESFASLSLPPPKSSSSSSSSPQTHGVCEAALWINVLLNFTLSSDGQHAVIKLPGVVEKLLDLHQRPDLVRPPLCLLTLRNLSFYGPGKTLLVDNERFLCLLAGGLEPHQDMWTRAVTASAVWALCHNCAKIRKTLRGTGGLSEKLTHLRSALSLQQTTPPSPPSPSLLHLYATNLSNAARSLSIQ</sequence>